<dbReference type="VEuPathDB" id="FungiDB:H257_11328"/>
<dbReference type="PANTHER" id="PTHR19303:SF57">
    <property type="entry name" value="HTH CENPB-TYPE DOMAIN-CONTAINING PROTEIN"/>
    <property type="match status" value="1"/>
</dbReference>
<reference evidence="4" key="1">
    <citation type="submission" date="2013-12" db="EMBL/GenBank/DDBJ databases">
        <title>The Genome Sequence of Aphanomyces astaci APO3.</title>
        <authorList>
            <consortium name="The Broad Institute Genomics Platform"/>
            <person name="Russ C."/>
            <person name="Tyler B."/>
            <person name="van West P."/>
            <person name="Dieguez-Uribeondo J."/>
            <person name="Young S.K."/>
            <person name="Zeng Q."/>
            <person name="Gargeya S."/>
            <person name="Fitzgerald M."/>
            <person name="Abouelleil A."/>
            <person name="Alvarado L."/>
            <person name="Chapman S.B."/>
            <person name="Gainer-Dewar J."/>
            <person name="Goldberg J."/>
            <person name="Griggs A."/>
            <person name="Gujja S."/>
            <person name="Hansen M."/>
            <person name="Howarth C."/>
            <person name="Imamovic A."/>
            <person name="Ireland A."/>
            <person name="Larimer J."/>
            <person name="McCowan C."/>
            <person name="Murphy C."/>
            <person name="Pearson M."/>
            <person name="Poon T.W."/>
            <person name="Priest M."/>
            <person name="Roberts A."/>
            <person name="Saif S."/>
            <person name="Shea T."/>
            <person name="Sykes S."/>
            <person name="Wortman J."/>
            <person name="Nusbaum C."/>
            <person name="Birren B."/>
        </authorList>
    </citation>
    <scope>NUCLEOTIDE SEQUENCE [LARGE SCALE GENOMIC DNA]</scope>
    <source>
        <strain evidence="4">APO3</strain>
    </source>
</reference>
<accession>W4G2S2</accession>
<organism evidence="4">
    <name type="scientific">Aphanomyces astaci</name>
    <name type="common">Crayfish plague agent</name>
    <dbReference type="NCBI Taxonomy" id="112090"/>
    <lineage>
        <taxon>Eukaryota</taxon>
        <taxon>Sar</taxon>
        <taxon>Stramenopiles</taxon>
        <taxon>Oomycota</taxon>
        <taxon>Saprolegniomycetes</taxon>
        <taxon>Saprolegniales</taxon>
        <taxon>Verrucalvaceae</taxon>
        <taxon>Aphanomyces</taxon>
    </lineage>
</organism>
<dbReference type="PANTHER" id="PTHR19303">
    <property type="entry name" value="TRANSPOSON"/>
    <property type="match status" value="1"/>
</dbReference>
<dbReference type="RefSeq" id="XP_009836525.1">
    <property type="nucleotide sequence ID" value="XM_009838223.1"/>
</dbReference>
<dbReference type="GeneID" id="20813324"/>
<dbReference type="InterPro" id="IPR050863">
    <property type="entry name" value="CenT-Element_Derived"/>
</dbReference>
<evidence type="ECO:0000256" key="1">
    <source>
        <dbReference type="ARBA" id="ARBA00023125"/>
    </source>
</evidence>
<dbReference type="Pfam" id="PF03221">
    <property type="entry name" value="HTH_Tnp_Tc5"/>
    <property type="match status" value="1"/>
</dbReference>
<dbReference type="InterPro" id="IPR006600">
    <property type="entry name" value="HTH_CenpB_DNA-bd_dom"/>
</dbReference>
<dbReference type="OrthoDB" id="128019at2759"/>
<evidence type="ECO:0000313" key="4">
    <source>
        <dbReference type="EMBL" id="ETV74012.1"/>
    </source>
</evidence>
<sequence>MDSSQMTMPQTKPLGRPRLKQGPTKPSKTYHNVHVSFTIKQAVIETFDDVGTAATLAKHFSHHSGAKSGSTRKMYSWLQQRAHIRSKASNPKTSRHLCSRAIGMATPLPKESEEQLAQWVNSMRTDGVPVTPRMIQVMALGMAIDVGLYECTFTTSWSWLQGFKKRYVVKGLDDCQLDRERHVYIASWLQGFKKRYKFALRARTRTGQDTQGDGAKALDADRVVFPRWSATTASTSSKHGSEGRQL</sequence>
<protein>
    <recommendedName>
        <fullName evidence="3">HTH CENPB-type domain-containing protein</fullName>
    </recommendedName>
</protein>
<dbReference type="GO" id="GO:0005634">
    <property type="term" value="C:nucleus"/>
    <property type="evidence" value="ECO:0007669"/>
    <property type="project" value="TreeGrafter"/>
</dbReference>
<gene>
    <name evidence="4" type="ORF">H257_11328</name>
</gene>
<dbReference type="Gene3D" id="1.10.10.60">
    <property type="entry name" value="Homeodomain-like"/>
    <property type="match status" value="1"/>
</dbReference>
<evidence type="ECO:0000256" key="2">
    <source>
        <dbReference type="SAM" id="MobiDB-lite"/>
    </source>
</evidence>
<dbReference type="InterPro" id="IPR009057">
    <property type="entry name" value="Homeodomain-like_sf"/>
</dbReference>
<dbReference type="EMBL" id="KI913146">
    <property type="protein sequence ID" value="ETV74012.1"/>
    <property type="molecule type" value="Genomic_DNA"/>
</dbReference>
<dbReference type="GO" id="GO:0003677">
    <property type="term" value="F:DNA binding"/>
    <property type="evidence" value="ECO:0007669"/>
    <property type="project" value="UniProtKB-KW"/>
</dbReference>
<keyword evidence="1" id="KW-0238">DNA-binding</keyword>
<name>W4G2S2_APHAT</name>
<dbReference type="SUPFAM" id="SSF46689">
    <property type="entry name" value="Homeodomain-like"/>
    <property type="match status" value="1"/>
</dbReference>
<evidence type="ECO:0000259" key="3">
    <source>
        <dbReference type="PROSITE" id="PS51253"/>
    </source>
</evidence>
<feature type="compositionally biased region" description="Polar residues" evidence="2">
    <location>
        <begin position="1"/>
        <end position="10"/>
    </location>
</feature>
<proteinExistence type="predicted"/>
<dbReference type="AlphaFoldDB" id="W4G2S2"/>
<feature type="region of interest" description="Disordered" evidence="2">
    <location>
        <begin position="1"/>
        <end position="29"/>
    </location>
</feature>
<feature type="domain" description="HTH CENPB-type" evidence="3">
    <location>
        <begin position="100"/>
        <end position="173"/>
    </location>
</feature>
<dbReference type="PROSITE" id="PS51253">
    <property type="entry name" value="HTH_CENPB"/>
    <property type="match status" value="1"/>
</dbReference>